<dbReference type="InterPro" id="IPR045584">
    <property type="entry name" value="Pilin-like"/>
</dbReference>
<dbReference type="NCBIfam" id="TIGR02532">
    <property type="entry name" value="IV_pilin_GFxxxE"/>
    <property type="match status" value="1"/>
</dbReference>
<organism evidence="9 10">
    <name type="scientific">Finegoldia magna</name>
    <name type="common">Peptostreptococcus magnus</name>
    <dbReference type="NCBI Taxonomy" id="1260"/>
    <lineage>
        <taxon>Bacteria</taxon>
        <taxon>Bacillati</taxon>
        <taxon>Bacillota</taxon>
        <taxon>Tissierellia</taxon>
        <taxon>Tissierellales</taxon>
        <taxon>Peptoniphilaceae</taxon>
        <taxon>Finegoldia</taxon>
    </lineage>
</organism>
<dbReference type="RefSeq" id="WP_060790728.1">
    <property type="nucleotide sequence ID" value="NZ_KQ956493.1"/>
</dbReference>
<keyword evidence="6" id="KW-1133">Transmembrane helix</keyword>
<evidence type="ECO:0000313" key="10">
    <source>
        <dbReference type="Proteomes" id="UP000215361"/>
    </source>
</evidence>
<keyword evidence="4" id="KW-0997">Cell inner membrane</keyword>
<dbReference type="Gene3D" id="3.30.700.10">
    <property type="entry name" value="Glycoprotein, Type 4 Pilin"/>
    <property type="match status" value="1"/>
</dbReference>
<keyword evidence="2" id="KW-1003">Cell membrane</keyword>
<dbReference type="Pfam" id="PF12019">
    <property type="entry name" value="GspH"/>
    <property type="match status" value="1"/>
</dbReference>
<accession>A0A133MVR5</accession>
<dbReference type="Proteomes" id="UP000215361">
    <property type="component" value="Unassembled WGS sequence"/>
</dbReference>
<dbReference type="GO" id="GO:0015628">
    <property type="term" value="P:protein secretion by the type II secretion system"/>
    <property type="evidence" value="ECO:0007669"/>
    <property type="project" value="InterPro"/>
</dbReference>
<dbReference type="GO" id="GO:0005886">
    <property type="term" value="C:plasma membrane"/>
    <property type="evidence" value="ECO:0007669"/>
    <property type="project" value="UniProtKB-SubCell"/>
</dbReference>
<comment type="subcellular location">
    <subcellularLocation>
        <location evidence="1">Cell inner membrane</location>
        <topology evidence="1">Single-pass membrane protein</topology>
    </subcellularLocation>
</comment>
<evidence type="ECO:0000256" key="6">
    <source>
        <dbReference type="ARBA" id="ARBA00022989"/>
    </source>
</evidence>
<comment type="caution">
    <text evidence="9">The sequence shown here is derived from an EMBL/GenBank/DDBJ whole genome shotgun (WGS) entry which is preliminary data.</text>
</comment>
<keyword evidence="7" id="KW-0472">Membrane</keyword>
<name>A0A133MVR5_FINMA</name>
<keyword evidence="3" id="KW-0488">Methylation</keyword>
<evidence type="ECO:0000256" key="7">
    <source>
        <dbReference type="ARBA" id="ARBA00023136"/>
    </source>
</evidence>
<proteinExistence type="predicted"/>
<evidence type="ECO:0000256" key="3">
    <source>
        <dbReference type="ARBA" id="ARBA00022481"/>
    </source>
</evidence>
<evidence type="ECO:0000259" key="8">
    <source>
        <dbReference type="Pfam" id="PF12019"/>
    </source>
</evidence>
<sequence>MFSKLKTRKKAFSLIEVMVSLFIISVVVMTCVLKYDFKTNVASRKEINTLISDLKTARSVAMNSGRSINFKFDEKSYSFYDTTTTDTTTTNFTVERDLKYGTIQTINDRKENALSFDNLNARISKSAGSTRFQTIYYITTNKKYRINCYIATGRVNVDEIKK</sequence>
<dbReference type="Pfam" id="PF07963">
    <property type="entry name" value="N_methyl"/>
    <property type="match status" value="1"/>
</dbReference>
<dbReference type="GO" id="GO:0015627">
    <property type="term" value="C:type II protein secretion system complex"/>
    <property type="evidence" value="ECO:0007669"/>
    <property type="project" value="InterPro"/>
</dbReference>
<evidence type="ECO:0000256" key="2">
    <source>
        <dbReference type="ARBA" id="ARBA00022475"/>
    </source>
</evidence>
<gene>
    <name evidence="9" type="ORF">B9N56_08700</name>
</gene>
<dbReference type="InterPro" id="IPR022346">
    <property type="entry name" value="T2SS_GspH"/>
</dbReference>
<evidence type="ECO:0000256" key="4">
    <source>
        <dbReference type="ARBA" id="ARBA00022519"/>
    </source>
</evidence>
<evidence type="ECO:0000256" key="5">
    <source>
        <dbReference type="ARBA" id="ARBA00022692"/>
    </source>
</evidence>
<reference evidence="10" key="1">
    <citation type="submission" date="2017-04" db="EMBL/GenBank/DDBJ databases">
        <title>Finegoldia magna isolated from orthopedic joint implant-associated infections.</title>
        <authorList>
            <person name="Bjorklund S."/>
            <person name="Bruggemann H."/>
            <person name="Jensen A."/>
            <person name="Hellmark B."/>
            <person name="Soderquist B."/>
        </authorList>
    </citation>
    <scope>NUCLEOTIDE SEQUENCE [LARGE SCALE GENOMIC DNA]</scope>
    <source>
        <strain evidence="10">08T492</strain>
    </source>
</reference>
<evidence type="ECO:0000256" key="1">
    <source>
        <dbReference type="ARBA" id="ARBA00004377"/>
    </source>
</evidence>
<dbReference type="EMBL" id="NDYI01000024">
    <property type="protein sequence ID" value="OXZ36724.1"/>
    <property type="molecule type" value="Genomic_DNA"/>
</dbReference>
<dbReference type="SUPFAM" id="SSF54523">
    <property type="entry name" value="Pili subunits"/>
    <property type="match status" value="1"/>
</dbReference>
<feature type="domain" description="General secretion pathway GspH" evidence="8">
    <location>
        <begin position="47"/>
        <end position="131"/>
    </location>
</feature>
<dbReference type="InterPro" id="IPR012902">
    <property type="entry name" value="N_methyl_site"/>
</dbReference>
<protein>
    <submittedName>
        <fullName evidence="9">Prepilin-type cleavage/methylation domain-containing protein</fullName>
    </submittedName>
</protein>
<dbReference type="AlphaFoldDB" id="A0A133MVR5"/>
<evidence type="ECO:0000313" key="9">
    <source>
        <dbReference type="EMBL" id="OXZ36724.1"/>
    </source>
</evidence>
<keyword evidence="5" id="KW-0812">Transmembrane</keyword>